<dbReference type="Proteomes" id="UP000234748">
    <property type="component" value="Unassembled WGS sequence"/>
</dbReference>
<reference evidence="2 3" key="1">
    <citation type="submission" date="2017-11" db="EMBL/GenBank/DDBJ databases">
        <title>Comparitive Functional Genomics of Dry Heat Resistant strains isolated from the Viking Spacecraft.</title>
        <authorList>
            <person name="Seuylemezian A."/>
            <person name="Cooper K."/>
            <person name="Vaishampayan P."/>
        </authorList>
    </citation>
    <scope>NUCLEOTIDE SEQUENCE [LARGE SCALE GENOMIC DNA]</scope>
    <source>
        <strain evidence="2 3">V1-29</strain>
    </source>
</reference>
<comment type="caution">
    <text evidence="2">The sequence shown here is derived from an EMBL/GenBank/DDBJ whole genome shotgun (WGS) entry which is preliminary data.</text>
</comment>
<accession>A0A2N5M4J5</accession>
<name>A0A2N5M4J5_9BACI</name>
<protein>
    <submittedName>
        <fullName evidence="2">Uncharacterized protein</fullName>
    </submittedName>
</protein>
<evidence type="ECO:0000313" key="2">
    <source>
        <dbReference type="EMBL" id="PLT29280.1"/>
    </source>
</evidence>
<proteinExistence type="predicted"/>
<sequence length="62" mass="7382">MKKLNKKMTWTQAVLSAFLFATIATILNLFMNWDNRLFSAMFYFVLYIVCAYFSQIILKSDR</sequence>
<feature type="transmembrane region" description="Helical" evidence="1">
    <location>
        <begin position="37"/>
        <end position="58"/>
    </location>
</feature>
<evidence type="ECO:0000313" key="3">
    <source>
        <dbReference type="Proteomes" id="UP000234748"/>
    </source>
</evidence>
<dbReference type="AlphaFoldDB" id="A0A2N5M4J5"/>
<organism evidence="2 3">
    <name type="scientific">Peribacillus deserti</name>
    <dbReference type="NCBI Taxonomy" id="673318"/>
    <lineage>
        <taxon>Bacteria</taxon>
        <taxon>Bacillati</taxon>
        <taxon>Bacillota</taxon>
        <taxon>Bacilli</taxon>
        <taxon>Bacillales</taxon>
        <taxon>Bacillaceae</taxon>
        <taxon>Peribacillus</taxon>
    </lineage>
</organism>
<gene>
    <name evidence="2" type="ORF">CUU66_14025</name>
</gene>
<keyword evidence="1" id="KW-0812">Transmembrane</keyword>
<keyword evidence="1" id="KW-0472">Membrane</keyword>
<feature type="transmembrane region" description="Helical" evidence="1">
    <location>
        <begin position="12"/>
        <end position="31"/>
    </location>
</feature>
<evidence type="ECO:0000256" key="1">
    <source>
        <dbReference type="SAM" id="Phobius"/>
    </source>
</evidence>
<dbReference type="EMBL" id="PGUY01000043">
    <property type="protein sequence ID" value="PLT29280.1"/>
    <property type="molecule type" value="Genomic_DNA"/>
</dbReference>
<keyword evidence="3" id="KW-1185">Reference proteome</keyword>
<keyword evidence="1" id="KW-1133">Transmembrane helix</keyword>